<dbReference type="InterPro" id="IPR042099">
    <property type="entry name" value="ANL_N_sf"/>
</dbReference>
<dbReference type="Gene3D" id="3.40.50.12780">
    <property type="entry name" value="N-terminal domain of ligase-like"/>
    <property type="match status" value="1"/>
</dbReference>
<dbReference type="SUPFAM" id="SSF56801">
    <property type="entry name" value="Acetyl-CoA synthetase-like"/>
    <property type="match status" value="1"/>
</dbReference>
<keyword evidence="6" id="KW-1185">Reference proteome</keyword>
<evidence type="ECO:0000313" key="6">
    <source>
        <dbReference type="Proteomes" id="UP000319094"/>
    </source>
</evidence>
<dbReference type="PROSITE" id="PS00455">
    <property type="entry name" value="AMP_BINDING"/>
    <property type="match status" value="1"/>
</dbReference>
<evidence type="ECO:0000256" key="2">
    <source>
        <dbReference type="ARBA" id="ARBA00022598"/>
    </source>
</evidence>
<dbReference type="PANTHER" id="PTHR43767">
    <property type="entry name" value="LONG-CHAIN-FATTY-ACID--COA LIGASE"/>
    <property type="match status" value="1"/>
</dbReference>
<evidence type="ECO:0000313" key="5">
    <source>
        <dbReference type="EMBL" id="TQL44585.1"/>
    </source>
</evidence>
<dbReference type="PANTHER" id="PTHR43767:SF7">
    <property type="entry name" value="MEDIUM_LONG-CHAIN-FATTY-ACID--COA LIGASE FADD8"/>
    <property type="match status" value="1"/>
</dbReference>
<feature type="domain" description="AMP-dependent synthetase/ligase" evidence="3">
    <location>
        <begin position="10"/>
        <end position="382"/>
    </location>
</feature>
<sequence>MVTAVSFFDRGWRINPDELAYVSAGESWTFDEARRTSNQIARSLAELGIAQGGKVGVLSPNAPLAWLCVLAAWRIGAVWVPLNPDHPSDETAQLLTRFGVDVLIYHPELGEQVAEIRGAAPGVKHLVSLGPVRGDAHGGDIDLTARAATLPDTAPAYEVGADDVAVIAPTGGTTGLPKGVMNTHRNVSVMVAHQMLAMQYGPHDRQVNLAAAPMTHSSGFSSLQASARGGTTVIIPRASTDAVLDAIETHGVTELFLPPTVIYRLLDRLEDEQRDLSSLRYLLYGAAPMSTEKLRRGLELLGPVFLEVYGQMEAVAAISFKLPQDHLTATGEIADAEHLASCGRPGPLIEVTVRDPLTFEELPAGATGEICVRGDLVMKGYYEEPEKTAETIVDGWLRTGDLGHLDAAGYLFITDRSKDLIISGGFNVYPSEVEQALWGHPAVLDCAVIGVPHPDWGEQVTAVVELQPGGHASEAELRAYCREQLGGVRTPKRVYFTELPRSANGKVLKKELRGAGEWIADAAAGLRASSIDAEGISARQNGDAHARA</sequence>
<gene>
    <name evidence="5" type="ORF">FB468_2646</name>
</gene>
<organism evidence="5 6">
    <name type="scientific">Leucobacter komagatae</name>
    <dbReference type="NCBI Taxonomy" id="55969"/>
    <lineage>
        <taxon>Bacteria</taxon>
        <taxon>Bacillati</taxon>
        <taxon>Actinomycetota</taxon>
        <taxon>Actinomycetes</taxon>
        <taxon>Micrococcales</taxon>
        <taxon>Microbacteriaceae</taxon>
        <taxon>Leucobacter</taxon>
    </lineage>
</organism>
<evidence type="ECO:0000256" key="1">
    <source>
        <dbReference type="ARBA" id="ARBA00006432"/>
    </source>
</evidence>
<dbReference type="OrthoDB" id="9803968at2"/>
<accession>A0A542Y927</accession>
<dbReference type="Pfam" id="PF00501">
    <property type="entry name" value="AMP-binding"/>
    <property type="match status" value="1"/>
</dbReference>
<dbReference type="InterPro" id="IPR050237">
    <property type="entry name" value="ATP-dep_AMP-bd_enzyme"/>
</dbReference>
<dbReference type="Proteomes" id="UP000319094">
    <property type="component" value="Unassembled WGS sequence"/>
</dbReference>
<dbReference type="Pfam" id="PF13193">
    <property type="entry name" value="AMP-binding_C"/>
    <property type="match status" value="1"/>
</dbReference>
<dbReference type="InterPro" id="IPR000873">
    <property type="entry name" value="AMP-dep_synth/lig_dom"/>
</dbReference>
<comment type="similarity">
    <text evidence="1">Belongs to the ATP-dependent AMP-binding enzyme family.</text>
</comment>
<reference evidence="5 6" key="1">
    <citation type="submission" date="2019-06" db="EMBL/GenBank/DDBJ databases">
        <title>Sequencing the genomes of 1000 actinobacteria strains.</title>
        <authorList>
            <person name="Klenk H.-P."/>
        </authorList>
    </citation>
    <scope>NUCLEOTIDE SEQUENCE [LARGE SCALE GENOMIC DNA]</scope>
    <source>
        <strain evidence="5 6">DSM 8803</strain>
    </source>
</reference>
<proteinExistence type="inferred from homology"/>
<dbReference type="InterPro" id="IPR020845">
    <property type="entry name" value="AMP-binding_CS"/>
</dbReference>
<keyword evidence="2 5" id="KW-0436">Ligase</keyword>
<dbReference type="EMBL" id="VFON01000001">
    <property type="protein sequence ID" value="TQL44585.1"/>
    <property type="molecule type" value="Genomic_DNA"/>
</dbReference>
<dbReference type="InterPro" id="IPR025110">
    <property type="entry name" value="AMP-bd_C"/>
</dbReference>
<protein>
    <submittedName>
        <fullName evidence="5">Acyl-CoA synthetase (AMP-forming)/AMP-acid ligase II</fullName>
    </submittedName>
</protein>
<dbReference type="RefSeq" id="WP_141887754.1">
    <property type="nucleotide sequence ID" value="NZ_BAAAUY010000003.1"/>
</dbReference>
<dbReference type="Gene3D" id="3.30.300.30">
    <property type="match status" value="1"/>
</dbReference>
<feature type="domain" description="AMP-binding enzyme C-terminal" evidence="4">
    <location>
        <begin position="432"/>
        <end position="506"/>
    </location>
</feature>
<evidence type="ECO:0000259" key="3">
    <source>
        <dbReference type="Pfam" id="PF00501"/>
    </source>
</evidence>
<dbReference type="AlphaFoldDB" id="A0A542Y927"/>
<dbReference type="GO" id="GO:0016877">
    <property type="term" value="F:ligase activity, forming carbon-sulfur bonds"/>
    <property type="evidence" value="ECO:0007669"/>
    <property type="project" value="UniProtKB-ARBA"/>
</dbReference>
<dbReference type="FunFam" id="3.30.300.30:FF:000008">
    <property type="entry name" value="2,3-dihydroxybenzoate-AMP ligase"/>
    <property type="match status" value="1"/>
</dbReference>
<comment type="caution">
    <text evidence="5">The sequence shown here is derived from an EMBL/GenBank/DDBJ whole genome shotgun (WGS) entry which is preliminary data.</text>
</comment>
<name>A0A542Y927_9MICO</name>
<dbReference type="InterPro" id="IPR045851">
    <property type="entry name" value="AMP-bd_C_sf"/>
</dbReference>
<evidence type="ECO:0000259" key="4">
    <source>
        <dbReference type="Pfam" id="PF13193"/>
    </source>
</evidence>